<evidence type="ECO:0000313" key="1">
    <source>
        <dbReference type="EMBL" id="KAB7201651.1"/>
    </source>
</evidence>
<organism evidence="1 2">
    <name type="scientific">Bifidobacterium longum</name>
    <dbReference type="NCBI Taxonomy" id="216816"/>
    <lineage>
        <taxon>Bacteria</taxon>
        <taxon>Bacillati</taxon>
        <taxon>Actinomycetota</taxon>
        <taxon>Actinomycetes</taxon>
        <taxon>Bifidobacteriales</taxon>
        <taxon>Bifidobacteriaceae</taxon>
        <taxon>Bifidobacterium</taxon>
    </lineage>
</organism>
<sequence length="66" mass="7180">VYLLFVALIPTVLIMALGLNAKLPFGGTTILIIAGVGLDTLRQAKAQTEQFQYTGFLFENVDHKEG</sequence>
<dbReference type="Proteomes" id="UP000476628">
    <property type="component" value="Unassembled WGS sequence"/>
</dbReference>
<comment type="caution">
    <text evidence="1">The sequence shown here is derived from an EMBL/GenBank/DDBJ whole genome shotgun (WGS) entry which is preliminary data.</text>
</comment>
<dbReference type="AlphaFoldDB" id="A0A6L4U1V3"/>
<feature type="non-terminal residue" evidence="1">
    <location>
        <position position="1"/>
    </location>
</feature>
<dbReference type="SUPFAM" id="SSF103491">
    <property type="entry name" value="Preprotein translocase SecY subunit"/>
    <property type="match status" value="1"/>
</dbReference>
<reference evidence="1 2" key="1">
    <citation type="journal article" date="2019" name="Nat. Med.">
        <title>A library of human gut bacterial isolates paired with longitudinal multiomics data enables mechanistic microbiome research.</title>
        <authorList>
            <person name="Poyet M."/>
            <person name="Groussin M."/>
            <person name="Gibbons S.M."/>
            <person name="Avila-Pacheco J."/>
            <person name="Jiang X."/>
            <person name="Kearney S.M."/>
            <person name="Perrotta A.R."/>
            <person name="Berdy B."/>
            <person name="Zhao S."/>
            <person name="Lieberman T.D."/>
            <person name="Swanson P.K."/>
            <person name="Smith M."/>
            <person name="Roesemann S."/>
            <person name="Alexander J.E."/>
            <person name="Rich S.A."/>
            <person name="Livny J."/>
            <person name="Vlamakis H."/>
            <person name="Clish C."/>
            <person name="Bullock K."/>
            <person name="Deik A."/>
            <person name="Scott J."/>
            <person name="Pierce K.A."/>
            <person name="Xavier R.J."/>
            <person name="Alm E.J."/>
        </authorList>
    </citation>
    <scope>NUCLEOTIDE SEQUENCE [LARGE SCALE GENOMIC DNA]</scope>
    <source>
        <strain evidence="1 2">BIOML-A136</strain>
    </source>
</reference>
<dbReference type="EMBL" id="WDUB01000023">
    <property type="protein sequence ID" value="KAB7201651.1"/>
    <property type="molecule type" value="Genomic_DNA"/>
</dbReference>
<gene>
    <name evidence="1" type="ORF">GBC45_10430</name>
</gene>
<proteinExistence type="predicted"/>
<accession>A0A6L4U1V3</accession>
<dbReference type="Gene3D" id="1.10.3370.10">
    <property type="entry name" value="SecY subunit domain"/>
    <property type="match status" value="1"/>
</dbReference>
<protein>
    <submittedName>
        <fullName evidence="1">Preprotein translocase subunit SecY</fullName>
    </submittedName>
</protein>
<dbReference type="InterPro" id="IPR023201">
    <property type="entry name" value="SecY_dom_sf"/>
</dbReference>
<evidence type="ECO:0000313" key="2">
    <source>
        <dbReference type="Proteomes" id="UP000476628"/>
    </source>
</evidence>
<name>A0A6L4U1V3_BIFLN</name>